<dbReference type="PANTHER" id="PTHR30249">
    <property type="entry name" value="PUTATIVE SEROTONIN TRANSPORTER"/>
    <property type="match status" value="1"/>
</dbReference>
<feature type="transmembrane region" description="Helical" evidence="5">
    <location>
        <begin position="41"/>
        <end position="60"/>
    </location>
</feature>
<feature type="transmembrane region" description="Helical" evidence="5">
    <location>
        <begin position="6"/>
        <end position="29"/>
    </location>
</feature>
<feature type="transmembrane region" description="Helical" evidence="5">
    <location>
        <begin position="160"/>
        <end position="180"/>
    </location>
</feature>
<dbReference type="InterPro" id="IPR007300">
    <property type="entry name" value="CidB/LrgB"/>
</dbReference>
<dbReference type="Pfam" id="PF04172">
    <property type="entry name" value="LrgB"/>
    <property type="match status" value="1"/>
</dbReference>
<name>A0A2T1HLG7_9HYPH</name>
<comment type="subcellular location">
    <subcellularLocation>
        <location evidence="1">Membrane</location>
        <topology evidence="1">Multi-pass membrane protein</topology>
    </subcellularLocation>
</comment>
<keyword evidence="4 5" id="KW-0472">Membrane</keyword>
<keyword evidence="7" id="KW-1185">Reference proteome</keyword>
<dbReference type="GO" id="GO:0016020">
    <property type="term" value="C:membrane"/>
    <property type="evidence" value="ECO:0007669"/>
    <property type="project" value="UniProtKB-SubCell"/>
</dbReference>
<evidence type="ECO:0000256" key="1">
    <source>
        <dbReference type="ARBA" id="ARBA00004141"/>
    </source>
</evidence>
<evidence type="ECO:0000313" key="7">
    <source>
        <dbReference type="Proteomes" id="UP000239772"/>
    </source>
</evidence>
<sequence>MTPATQLWVYLSSSPLLWLTVTLAAYAVADRLSAAAGRHPLANPVLISVAALVALLAATGTPYNVYFDGAQFVHFLLGPATVALAVPLYENRRIVLKAVVPVLGALLAGGLTAVVSAVGIAAALGAPPAVLASLAPKSVTAGIAMGIAREIGGDPSLTATLVIATGIIGAMTVAPLMNALGLKDWRARGFAVGLASHGIGTARAFQVNPIAGTFAGVAMGLNGLLTAFIVPVVMSLFRT</sequence>
<dbReference type="EMBL" id="PVZS01000062">
    <property type="protein sequence ID" value="PSC02431.1"/>
    <property type="molecule type" value="Genomic_DNA"/>
</dbReference>
<evidence type="ECO:0000256" key="3">
    <source>
        <dbReference type="ARBA" id="ARBA00022989"/>
    </source>
</evidence>
<evidence type="ECO:0000313" key="6">
    <source>
        <dbReference type="EMBL" id="PSC02431.1"/>
    </source>
</evidence>
<evidence type="ECO:0008006" key="8">
    <source>
        <dbReference type="Google" id="ProtNLM"/>
    </source>
</evidence>
<dbReference type="Proteomes" id="UP000239772">
    <property type="component" value="Unassembled WGS sequence"/>
</dbReference>
<evidence type="ECO:0000256" key="2">
    <source>
        <dbReference type="ARBA" id="ARBA00022692"/>
    </source>
</evidence>
<dbReference type="AlphaFoldDB" id="A0A2T1HLG7"/>
<keyword evidence="2 5" id="KW-0812">Transmembrane</keyword>
<feature type="transmembrane region" description="Helical" evidence="5">
    <location>
        <begin position="214"/>
        <end position="237"/>
    </location>
</feature>
<organism evidence="6 7">
    <name type="scientific">Alsobacter soli</name>
    <dbReference type="NCBI Taxonomy" id="2109933"/>
    <lineage>
        <taxon>Bacteria</taxon>
        <taxon>Pseudomonadati</taxon>
        <taxon>Pseudomonadota</taxon>
        <taxon>Alphaproteobacteria</taxon>
        <taxon>Hyphomicrobiales</taxon>
        <taxon>Alsobacteraceae</taxon>
        <taxon>Alsobacter</taxon>
    </lineage>
</organism>
<reference evidence="7" key="1">
    <citation type="submission" date="2018-03" db="EMBL/GenBank/DDBJ databases">
        <authorList>
            <person name="Sun L."/>
            <person name="Liu H."/>
            <person name="Chen W."/>
            <person name="Huang K."/>
            <person name="Liu W."/>
            <person name="Gao X."/>
        </authorList>
    </citation>
    <scope>NUCLEOTIDE SEQUENCE [LARGE SCALE GENOMIC DNA]</scope>
    <source>
        <strain evidence="7">SH9</strain>
    </source>
</reference>
<dbReference type="OrthoDB" id="9811701at2"/>
<keyword evidence="3 5" id="KW-1133">Transmembrane helix</keyword>
<feature type="transmembrane region" description="Helical" evidence="5">
    <location>
        <begin position="102"/>
        <end position="124"/>
    </location>
</feature>
<dbReference type="RefSeq" id="WP_106340814.1">
    <property type="nucleotide sequence ID" value="NZ_PVZS01000062.1"/>
</dbReference>
<proteinExistence type="predicted"/>
<evidence type="ECO:0000256" key="5">
    <source>
        <dbReference type="SAM" id="Phobius"/>
    </source>
</evidence>
<comment type="caution">
    <text evidence="6">The sequence shown here is derived from an EMBL/GenBank/DDBJ whole genome shotgun (WGS) entry which is preliminary data.</text>
</comment>
<protein>
    <recommendedName>
        <fullName evidence="8">LrgB family protein</fullName>
    </recommendedName>
</protein>
<accession>A0A2T1HLG7</accession>
<dbReference type="PANTHER" id="PTHR30249:SF0">
    <property type="entry name" value="PLASTIDAL GLYCOLATE_GLYCERATE TRANSLOCATOR 1, CHLOROPLASTIC"/>
    <property type="match status" value="1"/>
</dbReference>
<evidence type="ECO:0000256" key="4">
    <source>
        <dbReference type="ARBA" id="ARBA00023136"/>
    </source>
</evidence>
<gene>
    <name evidence="6" type="ORF">SLNSH_24125</name>
</gene>